<evidence type="ECO:0000313" key="2">
    <source>
        <dbReference type="Proteomes" id="UP000243459"/>
    </source>
</evidence>
<gene>
    <name evidence="1" type="ORF">A4U43_C10F12290</name>
</gene>
<protein>
    <submittedName>
        <fullName evidence="1">Uncharacterized protein</fullName>
    </submittedName>
</protein>
<keyword evidence="2" id="KW-1185">Reference proteome</keyword>
<dbReference type="AlphaFoldDB" id="A0A5P1E433"/>
<proteinExistence type="predicted"/>
<evidence type="ECO:0000313" key="1">
    <source>
        <dbReference type="EMBL" id="ONK56743.1"/>
    </source>
</evidence>
<reference evidence="2" key="1">
    <citation type="journal article" date="2017" name="Nat. Commun.">
        <title>The asparagus genome sheds light on the origin and evolution of a young Y chromosome.</title>
        <authorList>
            <person name="Harkess A."/>
            <person name="Zhou J."/>
            <person name="Xu C."/>
            <person name="Bowers J.E."/>
            <person name="Van der Hulst R."/>
            <person name="Ayyampalayam S."/>
            <person name="Mercati F."/>
            <person name="Riccardi P."/>
            <person name="McKain M.R."/>
            <person name="Kakrana A."/>
            <person name="Tang H."/>
            <person name="Ray J."/>
            <person name="Groenendijk J."/>
            <person name="Arikit S."/>
            <person name="Mathioni S.M."/>
            <person name="Nakano M."/>
            <person name="Shan H."/>
            <person name="Telgmann-Rauber A."/>
            <person name="Kanno A."/>
            <person name="Yue Z."/>
            <person name="Chen H."/>
            <person name="Li W."/>
            <person name="Chen Y."/>
            <person name="Xu X."/>
            <person name="Zhang Y."/>
            <person name="Luo S."/>
            <person name="Chen H."/>
            <person name="Gao J."/>
            <person name="Mao Z."/>
            <person name="Pires J.C."/>
            <person name="Luo M."/>
            <person name="Kudrna D."/>
            <person name="Wing R.A."/>
            <person name="Meyers B.C."/>
            <person name="Yi K."/>
            <person name="Kong H."/>
            <person name="Lavrijsen P."/>
            <person name="Sunseri F."/>
            <person name="Falavigna A."/>
            <person name="Ye Y."/>
            <person name="Leebens-Mack J.H."/>
            <person name="Chen G."/>
        </authorList>
    </citation>
    <scope>NUCLEOTIDE SEQUENCE [LARGE SCALE GENOMIC DNA]</scope>
    <source>
        <strain evidence="2">cv. DH0086</strain>
    </source>
</reference>
<organism evidence="1 2">
    <name type="scientific">Asparagus officinalis</name>
    <name type="common">Garden asparagus</name>
    <dbReference type="NCBI Taxonomy" id="4686"/>
    <lineage>
        <taxon>Eukaryota</taxon>
        <taxon>Viridiplantae</taxon>
        <taxon>Streptophyta</taxon>
        <taxon>Embryophyta</taxon>
        <taxon>Tracheophyta</taxon>
        <taxon>Spermatophyta</taxon>
        <taxon>Magnoliopsida</taxon>
        <taxon>Liliopsida</taxon>
        <taxon>Asparagales</taxon>
        <taxon>Asparagaceae</taxon>
        <taxon>Asparagoideae</taxon>
        <taxon>Asparagus</taxon>
    </lineage>
</organism>
<dbReference type="Proteomes" id="UP000243459">
    <property type="component" value="Chromosome 10"/>
</dbReference>
<name>A0A5P1E433_ASPOF</name>
<sequence length="96" mass="10666">MHKSGNDEDLLVVLEKGERLPHHSPSASSRMPDSMARRIDSLEEGVYERLRDLEHRQEEIRDEVIGRVDGLERQLGAILSLLQPSTPTPGPGPSSS</sequence>
<dbReference type="Gramene" id="ONK56743">
    <property type="protein sequence ID" value="ONK56743"/>
    <property type="gene ID" value="A4U43_C10F12290"/>
</dbReference>
<dbReference type="EMBL" id="CM007390">
    <property type="protein sequence ID" value="ONK56743.1"/>
    <property type="molecule type" value="Genomic_DNA"/>
</dbReference>
<accession>A0A5P1E433</accession>